<dbReference type="EMBL" id="KB517806">
    <property type="protein sequence ID" value="EMP39054.1"/>
    <property type="molecule type" value="Genomic_DNA"/>
</dbReference>
<reference evidence="2" key="1">
    <citation type="journal article" date="2013" name="Nat. Genet.">
        <title>The draft genomes of soft-shell turtle and green sea turtle yield insights into the development and evolution of the turtle-specific body plan.</title>
        <authorList>
            <person name="Wang Z."/>
            <person name="Pascual-Anaya J."/>
            <person name="Zadissa A."/>
            <person name="Li W."/>
            <person name="Niimura Y."/>
            <person name="Huang Z."/>
            <person name="Li C."/>
            <person name="White S."/>
            <person name="Xiong Z."/>
            <person name="Fang D."/>
            <person name="Wang B."/>
            <person name="Ming Y."/>
            <person name="Chen Y."/>
            <person name="Zheng Y."/>
            <person name="Kuraku S."/>
            <person name="Pignatelli M."/>
            <person name="Herrero J."/>
            <person name="Beal K."/>
            <person name="Nozawa M."/>
            <person name="Li Q."/>
            <person name="Wang J."/>
            <person name="Zhang H."/>
            <person name="Yu L."/>
            <person name="Shigenobu S."/>
            <person name="Wang J."/>
            <person name="Liu J."/>
            <person name="Flicek P."/>
            <person name="Searle S."/>
            <person name="Wang J."/>
            <person name="Kuratani S."/>
            <person name="Yin Y."/>
            <person name="Aken B."/>
            <person name="Zhang G."/>
            <person name="Irie N."/>
        </authorList>
    </citation>
    <scope>NUCLEOTIDE SEQUENCE [LARGE SCALE GENOMIC DNA]</scope>
</reference>
<proteinExistence type="predicted"/>
<dbReference type="Proteomes" id="UP000031443">
    <property type="component" value="Unassembled WGS sequence"/>
</dbReference>
<gene>
    <name evidence="1" type="ORF">UY3_03773</name>
</gene>
<evidence type="ECO:0000313" key="1">
    <source>
        <dbReference type="EMBL" id="EMP39054.1"/>
    </source>
</evidence>
<accession>M7BP75</accession>
<dbReference type="AlphaFoldDB" id="M7BP75"/>
<organism evidence="1 2">
    <name type="scientific">Chelonia mydas</name>
    <name type="common">Green sea-turtle</name>
    <name type="synonym">Chelonia agassizi</name>
    <dbReference type="NCBI Taxonomy" id="8469"/>
    <lineage>
        <taxon>Eukaryota</taxon>
        <taxon>Metazoa</taxon>
        <taxon>Chordata</taxon>
        <taxon>Craniata</taxon>
        <taxon>Vertebrata</taxon>
        <taxon>Euteleostomi</taxon>
        <taxon>Archelosauria</taxon>
        <taxon>Testudinata</taxon>
        <taxon>Testudines</taxon>
        <taxon>Cryptodira</taxon>
        <taxon>Durocryptodira</taxon>
        <taxon>Americhelydia</taxon>
        <taxon>Chelonioidea</taxon>
        <taxon>Cheloniidae</taxon>
        <taxon>Chelonia</taxon>
    </lineage>
</organism>
<keyword evidence="2" id="KW-1185">Reference proteome</keyword>
<sequence>MARQLLQPFDLQLPSLFLAILDKQDCDLGPFVHVFLINLCFGKPFQTRAVKLGMAGIHKGSTQGSERQQSLCQNSEAPLAPSEAIHLFYGGQKGVMVKALRYDFTAVGSMP</sequence>
<protein>
    <submittedName>
        <fullName evidence="1">Uncharacterized protein</fullName>
    </submittedName>
</protein>
<name>M7BP75_CHEMY</name>
<evidence type="ECO:0000313" key="2">
    <source>
        <dbReference type="Proteomes" id="UP000031443"/>
    </source>
</evidence>